<dbReference type="STRING" id="33007.HMPREF3198_01165"/>
<dbReference type="GeneID" id="35866743"/>
<accession>A0A2I1IMZ6</accession>
<organism evidence="7 8">
    <name type="scientific">Winkia neuii</name>
    <dbReference type="NCBI Taxonomy" id="33007"/>
    <lineage>
        <taxon>Bacteria</taxon>
        <taxon>Bacillati</taxon>
        <taxon>Actinomycetota</taxon>
        <taxon>Actinomycetes</taxon>
        <taxon>Actinomycetales</taxon>
        <taxon>Actinomycetaceae</taxon>
        <taxon>Winkia</taxon>
    </lineage>
</organism>
<dbReference type="InterPro" id="IPR050438">
    <property type="entry name" value="LMW_PTPase"/>
</dbReference>
<evidence type="ECO:0000256" key="1">
    <source>
        <dbReference type="ARBA" id="ARBA00011063"/>
    </source>
</evidence>
<sequence>MDTSKPYKIEMVCTGNICRSVMAQIVLDTQLRRSGVKGVQVSSSGISDEEHGNPIDRRAAKVLRQGGYPTPLHRAHQLDAATFASANLVLAMTSTHFAHLERLAREAGLEAFPGASGPGRIDLRMFRSFDPSLAVSPAERGEGDPFTQAEEDGDTQWLRRRELDVPDPWYGTAADFDQTMQTVEKVCPHIVHYIRKVTGQ</sequence>
<evidence type="ECO:0000259" key="6">
    <source>
        <dbReference type="SMART" id="SM00226"/>
    </source>
</evidence>
<evidence type="ECO:0000313" key="8">
    <source>
        <dbReference type="Proteomes" id="UP000235122"/>
    </source>
</evidence>
<reference evidence="7 8" key="1">
    <citation type="submission" date="2017-12" db="EMBL/GenBank/DDBJ databases">
        <title>Phylogenetic diversity of female urinary microbiome.</title>
        <authorList>
            <person name="Thomas-White K."/>
            <person name="Wolfe A.J."/>
        </authorList>
    </citation>
    <scope>NUCLEOTIDE SEQUENCE [LARGE SCALE GENOMIC DNA]</scope>
    <source>
        <strain evidence="7 8">UMB0402</strain>
    </source>
</reference>
<comment type="caution">
    <text evidence="7">The sequence shown here is derived from an EMBL/GenBank/DDBJ whole genome shotgun (WGS) entry which is preliminary data.</text>
</comment>
<comment type="similarity">
    <text evidence="1">Belongs to the low molecular weight phosphotyrosine protein phosphatase family.</text>
</comment>
<dbReference type="CDD" id="cd16343">
    <property type="entry name" value="LMWPTP"/>
    <property type="match status" value="1"/>
</dbReference>
<protein>
    <recommendedName>
        <fullName evidence="2">protein-tyrosine-phosphatase</fullName>
        <ecNumber evidence="2">3.1.3.48</ecNumber>
    </recommendedName>
</protein>
<name>A0A2I1IMZ6_9ACTO</name>
<dbReference type="Gene3D" id="3.40.50.2300">
    <property type="match status" value="1"/>
</dbReference>
<dbReference type="PANTHER" id="PTHR11717:SF7">
    <property type="entry name" value="LOW MOLECULAR WEIGHT PHOSPHOTYROSINE PROTEIN PHOSPHATASE"/>
    <property type="match status" value="1"/>
</dbReference>
<evidence type="ECO:0000256" key="5">
    <source>
        <dbReference type="PIRSR" id="PIRSR617867-1"/>
    </source>
</evidence>
<dbReference type="AlphaFoldDB" id="A0A2I1IMZ6"/>
<feature type="active site" description="Nucleophile" evidence="5">
    <location>
        <position position="13"/>
    </location>
</feature>
<evidence type="ECO:0000313" key="7">
    <source>
        <dbReference type="EMBL" id="PKY72484.1"/>
    </source>
</evidence>
<dbReference type="PRINTS" id="PR00719">
    <property type="entry name" value="LMWPTPASE"/>
</dbReference>
<keyword evidence="3" id="KW-0378">Hydrolase</keyword>
<dbReference type="PANTHER" id="PTHR11717">
    <property type="entry name" value="LOW MOLECULAR WEIGHT PROTEIN TYROSINE PHOSPHATASE"/>
    <property type="match status" value="1"/>
</dbReference>
<dbReference type="Pfam" id="PF01451">
    <property type="entry name" value="LMWPc"/>
    <property type="match status" value="1"/>
</dbReference>
<dbReference type="GO" id="GO:0004725">
    <property type="term" value="F:protein tyrosine phosphatase activity"/>
    <property type="evidence" value="ECO:0007669"/>
    <property type="project" value="UniProtKB-EC"/>
</dbReference>
<evidence type="ECO:0000256" key="2">
    <source>
        <dbReference type="ARBA" id="ARBA00013064"/>
    </source>
</evidence>
<dbReference type="SMART" id="SM00226">
    <property type="entry name" value="LMWPc"/>
    <property type="match status" value="1"/>
</dbReference>
<keyword evidence="8" id="KW-1185">Reference proteome</keyword>
<feature type="domain" description="Phosphotyrosine protein phosphatase I" evidence="6">
    <location>
        <begin position="7"/>
        <end position="193"/>
    </location>
</feature>
<dbReference type="InterPro" id="IPR023485">
    <property type="entry name" value="Ptyr_pPase"/>
</dbReference>
<dbReference type="SUPFAM" id="SSF52788">
    <property type="entry name" value="Phosphotyrosine protein phosphatases I"/>
    <property type="match status" value="1"/>
</dbReference>
<dbReference type="Proteomes" id="UP000235122">
    <property type="component" value="Unassembled WGS sequence"/>
</dbReference>
<proteinExistence type="inferred from homology"/>
<dbReference type="EC" id="3.1.3.48" evidence="2"/>
<dbReference type="InterPro" id="IPR017867">
    <property type="entry name" value="Tyr_phospatase_low_mol_wt"/>
</dbReference>
<dbReference type="RefSeq" id="WP_024331942.1">
    <property type="nucleotide sequence ID" value="NZ_JASOXK010000007.1"/>
</dbReference>
<evidence type="ECO:0000256" key="3">
    <source>
        <dbReference type="ARBA" id="ARBA00022801"/>
    </source>
</evidence>
<dbReference type="InterPro" id="IPR036196">
    <property type="entry name" value="Ptyr_pPase_sf"/>
</dbReference>
<keyword evidence="4" id="KW-0904">Protein phosphatase</keyword>
<evidence type="ECO:0000256" key="4">
    <source>
        <dbReference type="ARBA" id="ARBA00022912"/>
    </source>
</evidence>
<gene>
    <name evidence="7" type="ORF">CYJ19_06495</name>
</gene>
<dbReference type="EMBL" id="PKKO01000003">
    <property type="protein sequence ID" value="PKY72484.1"/>
    <property type="molecule type" value="Genomic_DNA"/>
</dbReference>
<feature type="active site" evidence="5">
    <location>
        <position position="19"/>
    </location>
</feature>